<dbReference type="SMART" id="SM00181">
    <property type="entry name" value="EGF"/>
    <property type="match status" value="2"/>
</dbReference>
<evidence type="ECO:0000313" key="4">
    <source>
        <dbReference type="Proteomes" id="UP000276776"/>
    </source>
</evidence>
<name>A0A0N5CXX4_THECL</name>
<dbReference type="PANTHER" id="PTHR24044:SF420">
    <property type="entry name" value="DELTA AND NOTCH-LIKE EPIDERMAL GROWTH FACTOR-RELATED RECEPTOR ISOFORM X1"/>
    <property type="match status" value="1"/>
</dbReference>
<feature type="disulfide bond" evidence="1">
    <location>
        <begin position="78"/>
        <end position="87"/>
    </location>
</feature>
<dbReference type="PANTHER" id="PTHR24044">
    <property type="entry name" value="NOTCH LIGAND FAMILY MEMBER"/>
    <property type="match status" value="1"/>
</dbReference>
<dbReference type="InterPro" id="IPR000742">
    <property type="entry name" value="EGF"/>
</dbReference>
<feature type="disulfide bond" evidence="1">
    <location>
        <begin position="115"/>
        <end position="124"/>
    </location>
</feature>
<dbReference type="OMA" id="CSGTIND"/>
<evidence type="ECO:0000259" key="2">
    <source>
        <dbReference type="PROSITE" id="PS50026"/>
    </source>
</evidence>
<protein>
    <submittedName>
        <fullName evidence="5">EGF-like domain-containing protein</fullName>
    </submittedName>
</protein>
<gene>
    <name evidence="3" type="ORF">TCLT_LOCUS5264</name>
</gene>
<dbReference type="STRING" id="103827.A0A0N5CXX4"/>
<comment type="caution">
    <text evidence="1">Lacks conserved residue(s) required for the propagation of feature annotation.</text>
</comment>
<evidence type="ECO:0000313" key="3">
    <source>
        <dbReference type="EMBL" id="VDN02487.1"/>
    </source>
</evidence>
<feature type="domain" description="EGF-like" evidence="2">
    <location>
        <begin position="52"/>
        <end position="88"/>
    </location>
</feature>
<sequence length="130" mass="14390">MQLFDPFIEITTYPQRSKEVHKTLKNVEKIAAFLPDPLARFIGDSNLVKIDEDTICEDDLCNNRGTCIGTKDSNFCICKLGYTGLRCENTPCDSSRDCNGKGLCIGTSRAHSCVCQLGFTGEHCENSNTE</sequence>
<dbReference type="PROSITE" id="PS01186">
    <property type="entry name" value="EGF_2"/>
    <property type="match status" value="2"/>
</dbReference>
<dbReference type="PROSITE" id="PS00022">
    <property type="entry name" value="EGF_1"/>
    <property type="match status" value="2"/>
</dbReference>
<dbReference type="OrthoDB" id="10040561at2759"/>
<keyword evidence="4" id="KW-1185">Reference proteome</keyword>
<dbReference type="Proteomes" id="UP000276776">
    <property type="component" value="Unassembled WGS sequence"/>
</dbReference>
<proteinExistence type="predicted"/>
<dbReference type="SUPFAM" id="SSF57196">
    <property type="entry name" value="EGF/Laminin"/>
    <property type="match status" value="2"/>
</dbReference>
<keyword evidence="1" id="KW-0245">EGF-like domain</keyword>
<evidence type="ECO:0000256" key="1">
    <source>
        <dbReference type="PROSITE-ProRule" id="PRU00076"/>
    </source>
</evidence>
<reference evidence="5" key="1">
    <citation type="submission" date="2017-02" db="UniProtKB">
        <authorList>
            <consortium name="WormBaseParasite"/>
        </authorList>
    </citation>
    <scope>IDENTIFICATION</scope>
</reference>
<dbReference type="EMBL" id="UYYF01004330">
    <property type="protein sequence ID" value="VDN02487.1"/>
    <property type="molecule type" value="Genomic_DNA"/>
</dbReference>
<evidence type="ECO:0000313" key="5">
    <source>
        <dbReference type="WBParaSite" id="TCLT_0000527501-mRNA-1"/>
    </source>
</evidence>
<accession>A0A0N5CXX4</accession>
<feature type="domain" description="EGF-like" evidence="2">
    <location>
        <begin position="89"/>
        <end position="125"/>
    </location>
</feature>
<dbReference type="CDD" id="cd00054">
    <property type="entry name" value="EGF_CA"/>
    <property type="match status" value="1"/>
</dbReference>
<reference evidence="3 4" key="2">
    <citation type="submission" date="2018-11" db="EMBL/GenBank/DDBJ databases">
        <authorList>
            <consortium name="Pathogen Informatics"/>
        </authorList>
    </citation>
    <scope>NUCLEOTIDE SEQUENCE [LARGE SCALE GENOMIC DNA]</scope>
</reference>
<keyword evidence="1" id="KW-1015">Disulfide bond</keyword>
<dbReference type="AlphaFoldDB" id="A0A0N5CXX4"/>
<organism evidence="5">
    <name type="scientific">Thelazia callipaeda</name>
    <name type="common">Oriental eyeworm</name>
    <name type="synonym">Parasitic nematode</name>
    <dbReference type="NCBI Taxonomy" id="103827"/>
    <lineage>
        <taxon>Eukaryota</taxon>
        <taxon>Metazoa</taxon>
        <taxon>Ecdysozoa</taxon>
        <taxon>Nematoda</taxon>
        <taxon>Chromadorea</taxon>
        <taxon>Rhabditida</taxon>
        <taxon>Spirurina</taxon>
        <taxon>Spiruromorpha</taxon>
        <taxon>Thelazioidea</taxon>
        <taxon>Thelaziidae</taxon>
        <taxon>Thelazia</taxon>
    </lineage>
</organism>
<dbReference type="PROSITE" id="PS50026">
    <property type="entry name" value="EGF_3"/>
    <property type="match status" value="2"/>
</dbReference>
<dbReference type="WBParaSite" id="TCLT_0000527501-mRNA-1">
    <property type="protein sequence ID" value="TCLT_0000527501-mRNA-1"/>
    <property type="gene ID" value="TCLT_0000527501"/>
</dbReference>
<dbReference type="InterPro" id="IPR050906">
    <property type="entry name" value="Notch_signaling"/>
</dbReference>
<dbReference type="Gene3D" id="2.10.25.10">
    <property type="entry name" value="Laminin"/>
    <property type="match status" value="2"/>
</dbReference>